<dbReference type="InterPro" id="IPR029479">
    <property type="entry name" value="Nitroreductase"/>
</dbReference>
<dbReference type="Proteomes" id="UP001057753">
    <property type="component" value="Unassembled WGS sequence"/>
</dbReference>
<dbReference type="CDD" id="cd02137">
    <property type="entry name" value="MhqN-like"/>
    <property type="match status" value="1"/>
</dbReference>
<dbReference type="GO" id="GO:0016491">
    <property type="term" value="F:oxidoreductase activity"/>
    <property type="evidence" value="ECO:0007669"/>
    <property type="project" value="UniProtKB-KW"/>
</dbReference>
<dbReference type="AlphaFoldDB" id="A0A9Q4G087"/>
<accession>A0A9Q4G087</accession>
<name>A0A9Q4G087_SALAG</name>
<comment type="similarity">
    <text evidence="1">Belongs to the nitroreductase family.</text>
</comment>
<dbReference type="PANTHER" id="PTHR43673">
    <property type="entry name" value="NAD(P)H NITROREDUCTASE YDGI-RELATED"/>
    <property type="match status" value="1"/>
</dbReference>
<organism evidence="4 5">
    <name type="scientific">Salipaludibacillus agaradhaerens</name>
    <name type="common">Bacillus agaradhaerens</name>
    <dbReference type="NCBI Taxonomy" id="76935"/>
    <lineage>
        <taxon>Bacteria</taxon>
        <taxon>Bacillati</taxon>
        <taxon>Bacillota</taxon>
        <taxon>Bacilli</taxon>
        <taxon>Bacillales</taxon>
        <taxon>Bacillaceae</taxon>
    </lineage>
</organism>
<keyword evidence="5" id="KW-1185">Reference proteome</keyword>
<dbReference type="PANTHER" id="PTHR43673:SF3">
    <property type="entry name" value="NAD(P)H NITROREDUCTASE YODC-RELATED"/>
    <property type="match status" value="1"/>
</dbReference>
<evidence type="ECO:0000256" key="1">
    <source>
        <dbReference type="ARBA" id="ARBA00007118"/>
    </source>
</evidence>
<dbReference type="InterPro" id="IPR000415">
    <property type="entry name" value="Nitroreductase-like"/>
</dbReference>
<evidence type="ECO:0000313" key="5">
    <source>
        <dbReference type="Proteomes" id="UP001057753"/>
    </source>
</evidence>
<dbReference type="SUPFAM" id="SSF55469">
    <property type="entry name" value="FMN-dependent nitroreductase-like"/>
    <property type="match status" value="1"/>
</dbReference>
<comment type="caution">
    <text evidence="4">The sequence shown here is derived from an EMBL/GenBank/DDBJ whole genome shotgun (WGS) entry which is preliminary data.</text>
</comment>
<feature type="domain" description="Nitroreductase" evidence="3">
    <location>
        <begin position="7"/>
        <end position="182"/>
    </location>
</feature>
<proteinExistence type="inferred from homology"/>
<evidence type="ECO:0000313" key="4">
    <source>
        <dbReference type="EMBL" id="MCR6097623.1"/>
    </source>
</evidence>
<evidence type="ECO:0000259" key="3">
    <source>
        <dbReference type="Pfam" id="PF00881"/>
    </source>
</evidence>
<dbReference type="EMBL" id="JABXYM010000001">
    <property type="protein sequence ID" value="MCR6097623.1"/>
    <property type="molecule type" value="Genomic_DNA"/>
</dbReference>
<gene>
    <name evidence="4" type="ORF">HXA33_13815</name>
</gene>
<dbReference type="Gene3D" id="3.40.109.10">
    <property type="entry name" value="NADH Oxidase"/>
    <property type="match status" value="1"/>
</dbReference>
<protein>
    <submittedName>
        <fullName evidence="4">Nitroreductase family protein</fullName>
    </submittedName>
</protein>
<keyword evidence="2" id="KW-0560">Oxidoreductase</keyword>
<reference evidence="4" key="1">
    <citation type="submission" date="2020-06" db="EMBL/GenBank/DDBJ databases">
        <title>Insight into the genomes of haloalkaliphilic bacilli from Kenyan soda lakes.</title>
        <authorList>
            <person name="Mwirichia R."/>
            <person name="Villamizar G.C."/>
            <person name="Poehlein A."/>
            <person name="Mugweru J."/>
            <person name="Kipnyargis A."/>
            <person name="Kiplimo D."/>
            <person name="Orwa P."/>
            <person name="Daniel R."/>
        </authorList>
    </citation>
    <scope>NUCLEOTIDE SEQUENCE</scope>
    <source>
        <strain evidence="4">B1096_S55</strain>
    </source>
</reference>
<evidence type="ECO:0000256" key="2">
    <source>
        <dbReference type="ARBA" id="ARBA00023002"/>
    </source>
</evidence>
<dbReference type="Pfam" id="PF00881">
    <property type="entry name" value="Nitroreductase"/>
    <property type="match status" value="1"/>
</dbReference>
<sequence>MGLFQTIQERHSVKKYEKGFVIPEQDVTEMLEAAIEAPSSWNLQHWKFVVIDDQAKKEQLLPITYNQKQIVDSSFTVAILGDLKANENAEVIYENAVNKGLMAEDIKNTLVGQIHSAYEGDTPFPRDEAVLNASLAAMQLMLAAKAKGYDTCPMGGFQRSRFVEEFNVPERYVPVMLVTVGKAAEPARPSERFPLEDVVIKNTF</sequence>